<evidence type="ECO:0000256" key="1">
    <source>
        <dbReference type="SAM" id="MobiDB-lite"/>
    </source>
</evidence>
<comment type="caution">
    <text evidence="2">The sequence shown here is derived from an EMBL/GenBank/DDBJ whole genome shotgun (WGS) entry which is preliminary data.</text>
</comment>
<dbReference type="Proteomes" id="UP000186919">
    <property type="component" value="Unassembled WGS sequence"/>
</dbReference>
<feature type="compositionally biased region" description="Basic and acidic residues" evidence="1">
    <location>
        <begin position="171"/>
        <end position="180"/>
    </location>
</feature>
<feature type="compositionally biased region" description="Low complexity" evidence="1">
    <location>
        <begin position="54"/>
        <end position="65"/>
    </location>
</feature>
<gene>
    <name evidence="2" type="ORF">AWB85_06790</name>
</gene>
<protein>
    <submittedName>
        <fullName evidence="2">Uncharacterized protein</fullName>
    </submittedName>
</protein>
<organism evidence="2 3">
    <name type="scientific">Mycobacteroides immunogenum</name>
    <dbReference type="NCBI Taxonomy" id="83262"/>
    <lineage>
        <taxon>Bacteria</taxon>
        <taxon>Bacillati</taxon>
        <taxon>Actinomycetota</taxon>
        <taxon>Actinomycetes</taxon>
        <taxon>Mycobacteriales</taxon>
        <taxon>Mycobacteriaceae</taxon>
        <taxon>Mycobacteroides</taxon>
    </lineage>
</organism>
<proteinExistence type="predicted"/>
<accession>A0A179VJL3</accession>
<evidence type="ECO:0000313" key="2">
    <source>
        <dbReference type="EMBL" id="OAT71165.1"/>
    </source>
</evidence>
<reference evidence="2 3" key="1">
    <citation type="submission" date="2016-01" db="EMBL/GenBank/DDBJ databases">
        <title>Mycobacterium immunogenum strain CD11_6 genome sequencing and assembly.</title>
        <authorList>
            <person name="Kaur G."/>
            <person name="Nair G.R."/>
            <person name="Mayilraj S."/>
        </authorList>
    </citation>
    <scope>NUCLEOTIDE SEQUENCE [LARGE SCALE GENOMIC DNA]</scope>
    <source>
        <strain evidence="2 3">CD11-6</strain>
    </source>
</reference>
<evidence type="ECO:0000313" key="3">
    <source>
        <dbReference type="Proteomes" id="UP000186919"/>
    </source>
</evidence>
<dbReference type="EMBL" id="LQYE01000001">
    <property type="protein sequence ID" value="OAT71165.1"/>
    <property type="molecule type" value="Genomic_DNA"/>
</dbReference>
<feature type="region of interest" description="Disordered" evidence="1">
    <location>
        <begin position="145"/>
        <end position="186"/>
    </location>
</feature>
<feature type="region of interest" description="Disordered" evidence="1">
    <location>
        <begin position="39"/>
        <end position="65"/>
    </location>
</feature>
<sequence length="186" mass="19475">MTLTKIEMARGPAPSAATLKKLDLALDWAQGSALGVLNGGEPVPLEHSGPHDVAAPSAGAPGSGAEHLTAMSSVLAQMVAVTADLLTGASLPPKVRAQVERAIADFDKANELLGPMTHVPEVAVAYMKEADKFAQVATEVIRSSFPPNVTNLADRRPVPPPPDLDDLDVAASRREKQSDGERDDDE</sequence>
<name>A0A179VJL3_9MYCO</name>
<dbReference type="AlphaFoldDB" id="A0A179VJL3"/>